<evidence type="ECO:0000313" key="6">
    <source>
        <dbReference type="EMBL" id="WMQ77649.1"/>
    </source>
</evidence>
<feature type="region of interest" description="Disordered" evidence="5">
    <location>
        <begin position="1"/>
        <end position="25"/>
    </location>
</feature>
<dbReference type="Pfam" id="PF05829">
    <property type="entry name" value="Adeno_PX"/>
    <property type="match status" value="1"/>
</dbReference>
<dbReference type="GO" id="GO:0003677">
    <property type="term" value="F:DNA binding"/>
    <property type="evidence" value="ECO:0007669"/>
    <property type="project" value="UniProtKB-KW"/>
</dbReference>
<evidence type="ECO:0000256" key="1">
    <source>
        <dbReference type="ARBA" id="ARBA00004328"/>
    </source>
</evidence>
<evidence type="ECO:0000256" key="2">
    <source>
        <dbReference type="ARBA" id="ARBA00022844"/>
    </source>
</evidence>
<dbReference type="EMBL" id="OR233592">
    <property type="protein sequence ID" value="WMQ77649.1"/>
    <property type="molecule type" value="Genomic_DNA"/>
</dbReference>
<comment type="subcellular location">
    <subcellularLocation>
        <location evidence="1">Virion</location>
    </subcellularLocation>
</comment>
<evidence type="ECO:0000256" key="4">
    <source>
        <dbReference type="ARBA" id="ARBA00023125"/>
    </source>
</evidence>
<accession>A0AA51RHQ6</accession>
<keyword evidence="4" id="KW-0238">DNA-binding</keyword>
<keyword evidence="3" id="KW-0426">Late protein</keyword>
<proteinExistence type="predicted"/>
<feature type="compositionally biased region" description="Basic residues" evidence="5">
    <location>
        <begin position="11"/>
        <end position="25"/>
    </location>
</feature>
<evidence type="ECO:0000256" key="5">
    <source>
        <dbReference type="SAM" id="MobiDB-lite"/>
    </source>
</evidence>
<organism evidence="6">
    <name type="scientific">Zoothera dauma adenovirus</name>
    <dbReference type="NCBI Taxonomy" id="3073259"/>
    <lineage>
        <taxon>Viruses</taxon>
        <taxon>Varidnaviria</taxon>
        <taxon>Bamfordvirae</taxon>
        <taxon>Preplasmiviricota</taxon>
        <taxon>Polisuviricotina</taxon>
        <taxon>Pharingeaviricetes</taxon>
        <taxon>Rowavirales</taxon>
        <taxon>Adenoviridae</taxon>
    </lineage>
</organism>
<name>A0AA51RHQ6_9ADEN</name>
<sequence length="64" mass="7101">MQMRRVSVNNRYRKRKRRTLKSGSKRYRKMRGGFLSLLAPIIAAAVGAAPAIASTVIAAKQAKK</sequence>
<protein>
    <submittedName>
        <fullName evidence="6">PX</fullName>
    </submittedName>
</protein>
<dbReference type="InterPro" id="IPR008393">
    <property type="entry name" value="Adenovirus_late_L2_mu_core"/>
</dbReference>
<keyword evidence="2" id="KW-0946">Virion</keyword>
<dbReference type="GO" id="GO:0019013">
    <property type="term" value="C:viral nucleocapsid"/>
    <property type="evidence" value="ECO:0007669"/>
    <property type="project" value="InterPro"/>
</dbReference>
<evidence type="ECO:0000256" key="3">
    <source>
        <dbReference type="ARBA" id="ARBA00022921"/>
    </source>
</evidence>
<reference evidence="6" key="1">
    <citation type="submission" date="2023-06" db="EMBL/GenBank/DDBJ databases">
        <authorList>
            <person name="Zheng W."/>
            <person name="Wang Q."/>
            <person name="xu X.D."/>
        </authorList>
    </citation>
    <scope>NUCLEOTIDE SEQUENCE</scope>
    <source>
        <strain evidence="6">Cd_2020_s1</strain>
    </source>
</reference>